<sequence>MAIEPLPPPVHECIANSSAIIDRYPRHLPRTWRHSRIQSYRGPLGLIYKLFRPTKSPQSLPDTAAASFYRIYEFFVVNNIISLRNELEYFCCCHPEWAVSDLPDPVAGSGPKSDFHARVRYAVLAVLTTEMCDAFNYRIDLGLPRDAPPIIQGEEWDELKARPKVHEQPPEWAKRRLEQPPLARKVVFRDPQGQVLEDDSKYVSEKFKKMNIIVEGPHIYFV</sequence>
<accession>A0A4Q2DCQ0</accession>
<organism evidence="1 2">
    <name type="scientific">Candolleomyces aberdarensis</name>
    <dbReference type="NCBI Taxonomy" id="2316362"/>
    <lineage>
        <taxon>Eukaryota</taxon>
        <taxon>Fungi</taxon>
        <taxon>Dikarya</taxon>
        <taxon>Basidiomycota</taxon>
        <taxon>Agaricomycotina</taxon>
        <taxon>Agaricomycetes</taxon>
        <taxon>Agaricomycetidae</taxon>
        <taxon>Agaricales</taxon>
        <taxon>Agaricineae</taxon>
        <taxon>Psathyrellaceae</taxon>
        <taxon>Candolleomyces</taxon>
    </lineage>
</organism>
<evidence type="ECO:0000313" key="2">
    <source>
        <dbReference type="Proteomes" id="UP000290288"/>
    </source>
</evidence>
<comment type="caution">
    <text evidence="1">The sequence shown here is derived from an EMBL/GenBank/DDBJ whole genome shotgun (WGS) entry which is preliminary data.</text>
</comment>
<dbReference type="Proteomes" id="UP000290288">
    <property type="component" value="Unassembled WGS sequence"/>
</dbReference>
<dbReference type="EMBL" id="SDEE01000446">
    <property type="protein sequence ID" value="RXW16364.1"/>
    <property type="molecule type" value="Genomic_DNA"/>
</dbReference>
<evidence type="ECO:0000313" key="1">
    <source>
        <dbReference type="EMBL" id="RXW16364.1"/>
    </source>
</evidence>
<dbReference type="OrthoDB" id="5422293at2759"/>
<name>A0A4Q2DCQ0_9AGAR</name>
<protein>
    <submittedName>
        <fullName evidence="1">Uncharacterized protein</fullName>
    </submittedName>
</protein>
<reference evidence="1 2" key="1">
    <citation type="submission" date="2019-01" db="EMBL/GenBank/DDBJ databases">
        <title>Draft genome sequence of Psathyrella aberdarensis IHI B618.</title>
        <authorList>
            <person name="Buettner E."/>
            <person name="Kellner H."/>
        </authorList>
    </citation>
    <scope>NUCLEOTIDE SEQUENCE [LARGE SCALE GENOMIC DNA]</scope>
    <source>
        <strain evidence="1 2">IHI B618</strain>
    </source>
</reference>
<keyword evidence="2" id="KW-1185">Reference proteome</keyword>
<dbReference type="AlphaFoldDB" id="A0A4Q2DCQ0"/>
<proteinExistence type="predicted"/>
<gene>
    <name evidence="1" type="ORF">EST38_g9500</name>
</gene>